<organism evidence="9 10">
    <name type="scientific">Diaporthe eres</name>
    <name type="common">Phomopsis oblonga</name>
    <dbReference type="NCBI Taxonomy" id="83184"/>
    <lineage>
        <taxon>Eukaryota</taxon>
        <taxon>Fungi</taxon>
        <taxon>Dikarya</taxon>
        <taxon>Ascomycota</taxon>
        <taxon>Pezizomycotina</taxon>
        <taxon>Sordariomycetes</taxon>
        <taxon>Sordariomycetidae</taxon>
        <taxon>Diaporthales</taxon>
        <taxon>Diaporthaceae</taxon>
        <taxon>Diaporthe</taxon>
        <taxon>Diaporthe eres species complex</taxon>
    </lineage>
</organism>
<dbReference type="InterPro" id="IPR050527">
    <property type="entry name" value="Snail/Krueppel_Znf"/>
</dbReference>
<proteinExistence type="predicted"/>
<keyword evidence="4 7" id="KW-0863">Zinc-finger</keyword>
<evidence type="ECO:0000256" key="7">
    <source>
        <dbReference type="PROSITE-ProRule" id="PRU00042"/>
    </source>
</evidence>
<keyword evidence="10" id="KW-1185">Reference proteome</keyword>
<protein>
    <recommendedName>
        <fullName evidence="8">C2H2-type domain-containing protein</fullName>
    </recommendedName>
</protein>
<dbReference type="PANTHER" id="PTHR24388">
    <property type="entry name" value="ZINC FINGER PROTEIN"/>
    <property type="match status" value="1"/>
</dbReference>
<name>A0ABR1P0L8_DIAER</name>
<evidence type="ECO:0000256" key="2">
    <source>
        <dbReference type="ARBA" id="ARBA00022723"/>
    </source>
</evidence>
<feature type="domain" description="C2H2-type" evidence="8">
    <location>
        <begin position="133"/>
        <end position="161"/>
    </location>
</feature>
<comment type="caution">
    <text evidence="9">The sequence shown here is derived from an EMBL/GenBank/DDBJ whole genome shotgun (WGS) entry which is preliminary data.</text>
</comment>
<evidence type="ECO:0000256" key="6">
    <source>
        <dbReference type="ARBA" id="ARBA00023242"/>
    </source>
</evidence>
<dbReference type="EMBL" id="JAKNSF020000064">
    <property type="protein sequence ID" value="KAK7722825.1"/>
    <property type="molecule type" value="Genomic_DNA"/>
</dbReference>
<evidence type="ECO:0000256" key="5">
    <source>
        <dbReference type="ARBA" id="ARBA00022833"/>
    </source>
</evidence>
<dbReference type="SMART" id="SM00355">
    <property type="entry name" value="ZnF_C2H2"/>
    <property type="match status" value="2"/>
</dbReference>
<evidence type="ECO:0000313" key="10">
    <source>
        <dbReference type="Proteomes" id="UP001430848"/>
    </source>
</evidence>
<dbReference type="PANTHER" id="PTHR24388:SF54">
    <property type="entry name" value="PROTEIN ESCARGOT"/>
    <property type="match status" value="1"/>
</dbReference>
<keyword evidence="3" id="KW-0677">Repeat</keyword>
<gene>
    <name evidence="9" type="ORF">SLS63_009099</name>
</gene>
<dbReference type="PROSITE" id="PS00028">
    <property type="entry name" value="ZINC_FINGER_C2H2_1"/>
    <property type="match status" value="2"/>
</dbReference>
<reference evidence="9 10" key="1">
    <citation type="submission" date="2024-02" db="EMBL/GenBank/DDBJ databases">
        <title>De novo assembly and annotation of 12 fungi associated with fruit tree decline syndrome in Ontario, Canada.</title>
        <authorList>
            <person name="Sulman M."/>
            <person name="Ellouze W."/>
            <person name="Ilyukhin E."/>
        </authorList>
    </citation>
    <scope>NUCLEOTIDE SEQUENCE [LARGE SCALE GENOMIC DNA]</scope>
    <source>
        <strain evidence="9 10">M169</strain>
    </source>
</reference>
<evidence type="ECO:0000256" key="1">
    <source>
        <dbReference type="ARBA" id="ARBA00004123"/>
    </source>
</evidence>
<evidence type="ECO:0000313" key="9">
    <source>
        <dbReference type="EMBL" id="KAK7722825.1"/>
    </source>
</evidence>
<comment type="subcellular location">
    <subcellularLocation>
        <location evidence="1">Nucleus</location>
    </subcellularLocation>
</comment>
<dbReference type="InterPro" id="IPR013087">
    <property type="entry name" value="Znf_C2H2_type"/>
</dbReference>
<keyword evidence="2" id="KW-0479">Metal-binding</keyword>
<keyword evidence="6" id="KW-0539">Nucleus</keyword>
<dbReference type="Proteomes" id="UP001430848">
    <property type="component" value="Unassembled WGS sequence"/>
</dbReference>
<dbReference type="InterPro" id="IPR036236">
    <property type="entry name" value="Znf_C2H2_sf"/>
</dbReference>
<accession>A0ABR1P0L8</accession>
<evidence type="ECO:0000259" key="8">
    <source>
        <dbReference type="PROSITE" id="PS50157"/>
    </source>
</evidence>
<dbReference type="Gene3D" id="3.30.160.60">
    <property type="entry name" value="Classic Zinc Finger"/>
    <property type="match status" value="2"/>
</dbReference>
<keyword evidence="5" id="KW-0862">Zinc</keyword>
<dbReference type="PROSITE" id="PS50157">
    <property type="entry name" value="ZINC_FINGER_C2H2_2"/>
    <property type="match status" value="1"/>
</dbReference>
<evidence type="ECO:0000256" key="4">
    <source>
        <dbReference type="ARBA" id="ARBA00022771"/>
    </source>
</evidence>
<evidence type="ECO:0000256" key="3">
    <source>
        <dbReference type="ARBA" id="ARBA00022737"/>
    </source>
</evidence>
<sequence>MSGYNDLFNFNTSDGAHDMPGSLNAEAAPTMDQSGTWDAALQPQSGLMEGGTTVQLHARLDFAPLEGARSNGSTINVKPTCAVCLEGFQTAHALDHHAKETSHQAYKCKCGTSFNKDSALKRHIDTKDTPKTFACPLCDSSFTRKDKLKDHCRLYHKVKGEWLQALFNSHQARPRTAASLHRLAPAPLARTSSATAPTLAPAPPRALAPAPAGPFAWSPLAPAGQQYANFSADLFNTTDPLAMSSPIAPTDLFGSSGAFVPAADPFASTPITGEGISGTLDGFFGDEAWVTGFDGFNF</sequence>
<dbReference type="SUPFAM" id="SSF57667">
    <property type="entry name" value="beta-beta-alpha zinc fingers"/>
    <property type="match status" value="1"/>
</dbReference>